<dbReference type="OrthoDB" id="341421at2759"/>
<protein>
    <submittedName>
        <fullName evidence="5">LADA_0C00738g1_1</fullName>
    </submittedName>
</protein>
<evidence type="ECO:0000256" key="3">
    <source>
        <dbReference type="ARBA" id="ARBA00022691"/>
    </source>
</evidence>
<dbReference type="GO" id="GO:0032259">
    <property type="term" value="P:methylation"/>
    <property type="evidence" value="ECO:0007669"/>
    <property type="project" value="UniProtKB-KW"/>
</dbReference>
<dbReference type="PIRSF" id="PIRSF027158">
    <property type="entry name" value="Lys_MTase_YDR198C_prd"/>
    <property type="match status" value="1"/>
</dbReference>
<keyword evidence="1" id="KW-0489">Methyltransferase</keyword>
<evidence type="ECO:0000313" key="5">
    <source>
        <dbReference type="EMBL" id="SCU81730.1"/>
    </source>
</evidence>
<dbReference type="AlphaFoldDB" id="A0A1G4IX92"/>
<dbReference type="InterPro" id="IPR001214">
    <property type="entry name" value="SET_dom"/>
</dbReference>
<sequence length="463" mass="53262">MKENHEGSDWDLRIAKLVSWLKSSEYFRVNDNVFLQDTPESGRGLYLKADTVSKNDVVVSIPSEYQLNFHSVVYHISKFNADLYFERVTCSDNDRVEDGGDPRSKLYKILTTNVVSKLSSFQLLCLYIMFEWKLLPFLNGPVSFWKPFFDVFPAASELKSIPSSWVLLPESCNKALFESLPAASMIHAQRIADQVLTDWRTVSPVLQMWSNAIEERIRPTVNELFQHFVHTYFVINSRCLYIDVPLKKSIADNFTMVPFVDFLNHSSDSELYCTPRIEVLKRGVCGLGTFNIVGGNYKYSTVGEQILLNYGAHSNDFLLCEYGFTLKDNKWNYIDVSPEVERLIEEETTKRFLQENGFWGDYTISESDISFRTLVALAAASSSNVRKVEKFMLGYLTEDSFYPHLQTLLQEFLHSLLEGIAVKTRQLETPEFCDQECVNNILQIYNGYTNIIKNHLKDSVLAH</sequence>
<reference evidence="6" key="1">
    <citation type="submission" date="2016-03" db="EMBL/GenBank/DDBJ databases">
        <authorList>
            <person name="Devillers H."/>
        </authorList>
    </citation>
    <scope>NUCLEOTIDE SEQUENCE [LARGE SCALE GENOMIC DNA]</scope>
</reference>
<dbReference type="CDD" id="cd19177">
    <property type="entry name" value="SET_SETD4"/>
    <property type="match status" value="1"/>
</dbReference>
<dbReference type="Proteomes" id="UP000190274">
    <property type="component" value="Chromosome C"/>
</dbReference>
<dbReference type="GO" id="GO:0016279">
    <property type="term" value="F:protein-lysine N-methyltransferase activity"/>
    <property type="evidence" value="ECO:0007669"/>
    <property type="project" value="EnsemblFungi"/>
</dbReference>
<dbReference type="PANTHER" id="PTHR13271">
    <property type="entry name" value="UNCHARACTERIZED PUTATIVE METHYLTRANSFERASE"/>
    <property type="match status" value="1"/>
</dbReference>
<dbReference type="InterPro" id="IPR044429">
    <property type="entry name" value="SETD4_SET"/>
</dbReference>
<name>A0A1G4IX92_9SACH</name>
<gene>
    <name evidence="5" type="ORF">LADA_0C00738G</name>
</gene>
<dbReference type="STRING" id="1266660.A0A1G4IX92"/>
<dbReference type="PANTHER" id="PTHR13271:SF47">
    <property type="entry name" value="ACTIN-HISTIDINE N-METHYLTRANSFERASE"/>
    <property type="match status" value="1"/>
</dbReference>
<organism evidence="5 6">
    <name type="scientific">Lachancea dasiensis</name>
    <dbReference type="NCBI Taxonomy" id="1072105"/>
    <lineage>
        <taxon>Eukaryota</taxon>
        <taxon>Fungi</taxon>
        <taxon>Dikarya</taxon>
        <taxon>Ascomycota</taxon>
        <taxon>Saccharomycotina</taxon>
        <taxon>Saccharomycetes</taxon>
        <taxon>Saccharomycetales</taxon>
        <taxon>Saccharomycetaceae</taxon>
        <taxon>Lachancea</taxon>
    </lineage>
</organism>
<dbReference type="InterPro" id="IPR046341">
    <property type="entry name" value="SET_dom_sf"/>
</dbReference>
<dbReference type="InterPro" id="IPR016852">
    <property type="entry name" value="SET_MeTrfase"/>
</dbReference>
<evidence type="ECO:0000256" key="1">
    <source>
        <dbReference type="ARBA" id="ARBA00022603"/>
    </source>
</evidence>
<dbReference type="Gene3D" id="3.90.1410.10">
    <property type="entry name" value="set domain protein methyltransferase, domain 1"/>
    <property type="match status" value="1"/>
</dbReference>
<evidence type="ECO:0000313" key="6">
    <source>
        <dbReference type="Proteomes" id="UP000190274"/>
    </source>
</evidence>
<dbReference type="PROSITE" id="PS50280">
    <property type="entry name" value="SET"/>
    <property type="match status" value="1"/>
</dbReference>
<accession>A0A1G4IX92</accession>
<dbReference type="EMBL" id="LT598459">
    <property type="protein sequence ID" value="SCU81730.1"/>
    <property type="molecule type" value="Genomic_DNA"/>
</dbReference>
<evidence type="ECO:0000256" key="2">
    <source>
        <dbReference type="ARBA" id="ARBA00022679"/>
    </source>
</evidence>
<keyword evidence="3" id="KW-0949">S-adenosyl-L-methionine</keyword>
<proteinExistence type="predicted"/>
<keyword evidence="2" id="KW-0808">Transferase</keyword>
<keyword evidence="6" id="KW-1185">Reference proteome</keyword>
<dbReference type="InterPro" id="IPR050600">
    <property type="entry name" value="SETD3_SETD6_MTase"/>
</dbReference>
<evidence type="ECO:0000259" key="4">
    <source>
        <dbReference type="PROSITE" id="PS50280"/>
    </source>
</evidence>
<feature type="domain" description="SET" evidence="4">
    <location>
        <begin position="31"/>
        <end position="311"/>
    </location>
</feature>
<dbReference type="SUPFAM" id="SSF82199">
    <property type="entry name" value="SET domain"/>
    <property type="match status" value="1"/>
</dbReference>